<feature type="binding site" evidence="16">
    <location>
        <position position="525"/>
    </location>
    <ligand>
        <name>Zn(2+)</name>
        <dbReference type="ChEBI" id="CHEBI:29105"/>
        <note>catalytic</note>
    </ligand>
</feature>
<dbReference type="PANTHER" id="PTHR23422:SF11">
    <property type="entry name" value="DIPEPTIDYL PEPTIDASE 3"/>
    <property type="match status" value="1"/>
</dbReference>
<dbReference type="AlphaFoldDB" id="A0A6J0BJM7"/>
<name>A0A6J0BJM7_NEOLC</name>
<dbReference type="GeneID" id="107220609"/>
<evidence type="ECO:0000256" key="2">
    <source>
        <dbReference type="ARBA" id="ARBA00004496"/>
    </source>
</evidence>
<evidence type="ECO:0000256" key="14">
    <source>
        <dbReference type="ARBA" id="ARBA00032119"/>
    </source>
</evidence>
<comment type="subcellular location">
    <subcellularLocation>
        <location evidence="2">Cytoplasm</location>
    </subcellularLocation>
</comment>
<keyword evidence="12" id="KW-0482">Metalloprotease</keyword>
<protein>
    <recommendedName>
        <fullName evidence="5">Dipeptidyl peptidase 3</fullName>
        <ecNumber evidence="4">3.4.14.4</ecNumber>
    </recommendedName>
    <alternativeName>
        <fullName evidence="13">Dipeptidyl aminopeptidase III</fullName>
    </alternativeName>
    <alternativeName>
        <fullName evidence="14">Dipeptidyl peptidase III</fullName>
    </alternativeName>
</protein>
<keyword evidence="10" id="KW-0378">Hydrolase</keyword>
<dbReference type="GO" id="GO:0008239">
    <property type="term" value="F:dipeptidyl-peptidase activity"/>
    <property type="evidence" value="ECO:0007669"/>
    <property type="project" value="UniProtKB-EC"/>
</dbReference>
<evidence type="ECO:0000256" key="3">
    <source>
        <dbReference type="ARBA" id="ARBA00010200"/>
    </source>
</evidence>
<keyword evidence="6" id="KW-0031">Aminopeptidase</keyword>
<evidence type="ECO:0000256" key="6">
    <source>
        <dbReference type="ARBA" id="ARBA00022438"/>
    </source>
</evidence>
<evidence type="ECO:0000256" key="13">
    <source>
        <dbReference type="ARBA" id="ARBA00031288"/>
    </source>
</evidence>
<dbReference type="OrthoDB" id="4694525at2759"/>
<evidence type="ECO:0000256" key="9">
    <source>
        <dbReference type="ARBA" id="ARBA00022723"/>
    </source>
</evidence>
<evidence type="ECO:0000256" key="10">
    <source>
        <dbReference type="ARBA" id="ARBA00022801"/>
    </source>
</evidence>
<reference evidence="18" key="1">
    <citation type="submission" date="2025-08" db="UniProtKB">
        <authorList>
            <consortium name="RefSeq"/>
        </authorList>
    </citation>
    <scope>IDENTIFICATION</scope>
    <source>
        <tissue evidence="18">Thorax and Abdomen</tissue>
    </source>
</reference>
<dbReference type="GO" id="GO:0005737">
    <property type="term" value="C:cytoplasm"/>
    <property type="evidence" value="ECO:0007669"/>
    <property type="project" value="UniProtKB-SubCell"/>
</dbReference>
<dbReference type="EC" id="3.4.14.4" evidence="4"/>
<keyword evidence="11 16" id="KW-0862">Zinc</keyword>
<dbReference type="GO" id="GO:0004177">
    <property type="term" value="F:aminopeptidase activity"/>
    <property type="evidence" value="ECO:0007669"/>
    <property type="project" value="UniProtKB-KW"/>
</dbReference>
<dbReference type="FunCoup" id="A0A6J0BJM7">
    <property type="interactions" value="1331"/>
</dbReference>
<accession>A0A6J0BJM7</accession>
<dbReference type="KEGG" id="nlo:107220609"/>
<dbReference type="InterPro" id="IPR039461">
    <property type="entry name" value="Peptidase_M49"/>
</dbReference>
<gene>
    <name evidence="18" type="primary">LOC107220609</name>
</gene>
<feature type="active site" evidence="15">
    <location>
        <position position="526"/>
    </location>
</feature>
<comment type="catalytic activity">
    <reaction evidence="1">
        <text>Release of an N-terminal dipeptide from a peptide comprising four or more residues, with broad specificity. Also acts on dipeptidyl 2-naphthylamides.</text>
        <dbReference type="EC" id="3.4.14.4"/>
    </reaction>
</comment>
<keyword evidence="7" id="KW-0963">Cytoplasm</keyword>
<dbReference type="Gene3D" id="3.30.540.30">
    <property type="match status" value="3"/>
</dbReference>
<keyword evidence="9 16" id="KW-0479">Metal-binding</keyword>
<dbReference type="Proteomes" id="UP000829291">
    <property type="component" value="Chromosome 7"/>
</dbReference>
<dbReference type="InterPro" id="IPR005317">
    <property type="entry name" value="Dipeptidyl-peptase3"/>
</dbReference>
<evidence type="ECO:0000313" key="17">
    <source>
        <dbReference type="Proteomes" id="UP000829291"/>
    </source>
</evidence>
<dbReference type="PANTHER" id="PTHR23422">
    <property type="entry name" value="DIPEPTIDYL PEPTIDASE III-RELATED"/>
    <property type="match status" value="1"/>
</dbReference>
<keyword evidence="17" id="KW-1185">Reference proteome</keyword>
<dbReference type="Pfam" id="PF03571">
    <property type="entry name" value="Peptidase_M49"/>
    <property type="match status" value="1"/>
</dbReference>
<keyword evidence="8" id="KW-0645">Protease</keyword>
<evidence type="ECO:0000313" key="18">
    <source>
        <dbReference type="RefSeq" id="XP_015514756.2"/>
    </source>
</evidence>
<evidence type="ECO:0000256" key="1">
    <source>
        <dbReference type="ARBA" id="ARBA00001336"/>
    </source>
</evidence>
<evidence type="ECO:0000256" key="16">
    <source>
        <dbReference type="PIRSR" id="PIRSR007828-2"/>
    </source>
</evidence>
<evidence type="ECO:0000256" key="5">
    <source>
        <dbReference type="ARBA" id="ARBA00014713"/>
    </source>
</evidence>
<evidence type="ECO:0000256" key="4">
    <source>
        <dbReference type="ARBA" id="ARBA00012063"/>
    </source>
</evidence>
<evidence type="ECO:0000256" key="8">
    <source>
        <dbReference type="ARBA" id="ARBA00022670"/>
    </source>
</evidence>
<comment type="similarity">
    <text evidence="3">Belongs to the peptidase M49 family.</text>
</comment>
<dbReference type="InParanoid" id="A0A6J0BJM7"/>
<organism evidence="18">
    <name type="scientific">Neodiprion lecontei</name>
    <name type="common">Redheaded pine sawfly</name>
    <dbReference type="NCBI Taxonomy" id="441921"/>
    <lineage>
        <taxon>Eukaryota</taxon>
        <taxon>Metazoa</taxon>
        <taxon>Ecdysozoa</taxon>
        <taxon>Arthropoda</taxon>
        <taxon>Hexapoda</taxon>
        <taxon>Insecta</taxon>
        <taxon>Pterygota</taxon>
        <taxon>Neoptera</taxon>
        <taxon>Endopterygota</taxon>
        <taxon>Hymenoptera</taxon>
        <taxon>Tenthredinoidea</taxon>
        <taxon>Diprionidae</taxon>
        <taxon>Diprioninae</taxon>
        <taxon>Neodiprion</taxon>
    </lineage>
</organism>
<dbReference type="RefSeq" id="XP_015514756.2">
    <property type="nucleotide sequence ID" value="XM_015659270.2"/>
</dbReference>
<dbReference type="PIRSF" id="PIRSF007828">
    <property type="entry name" value="Dipeptidyl-peptidase_III"/>
    <property type="match status" value="1"/>
</dbReference>
<evidence type="ECO:0000256" key="11">
    <source>
        <dbReference type="ARBA" id="ARBA00022833"/>
    </source>
</evidence>
<evidence type="ECO:0000256" key="12">
    <source>
        <dbReference type="ARBA" id="ARBA00023049"/>
    </source>
</evidence>
<evidence type="ECO:0000256" key="15">
    <source>
        <dbReference type="PIRSR" id="PIRSR007828-1"/>
    </source>
</evidence>
<dbReference type="GO" id="GO:0046872">
    <property type="term" value="F:metal ion binding"/>
    <property type="evidence" value="ECO:0007669"/>
    <property type="project" value="UniProtKB-KW"/>
</dbReference>
<dbReference type="GO" id="GO:0008235">
    <property type="term" value="F:metalloexopeptidase activity"/>
    <property type="evidence" value="ECO:0007669"/>
    <property type="project" value="InterPro"/>
</dbReference>
<feature type="binding site" evidence="16">
    <location>
        <position position="583"/>
    </location>
    <ligand>
        <name>Zn(2+)</name>
        <dbReference type="ChEBI" id="CHEBI:29105"/>
        <note>catalytic</note>
    </ligand>
</feature>
<evidence type="ECO:0000256" key="7">
    <source>
        <dbReference type="ARBA" id="ARBA00022490"/>
    </source>
</evidence>
<proteinExistence type="inferred from homology"/>
<dbReference type="GO" id="GO:0006508">
    <property type="term" value="P:proteolysis"/>
    <property type="evidence" value="ECO:0007669"/>
    <property type="project" value="UniProtKB-KW"/>
</dbReference>
<sequence>MYKRCVSRMLLQRRVNNSYISRKTNTSRAYAAKSLMNMERSFVTRKFESITDIKWRVNNVKRGYCFCQSRAFAMTSDDYSHFTLPNNQPVVALECETAFNALTTKEKLYAHYLSQAAWNGGLIVLIQTSVESPLIFALLHSIFSAEPIADLKKSAVAAGVTEDEFTAFLVYAAGFLSNAGNYKSFGDSKIVPNLKKTKFEAIVKVSKAYSQSSQDVQSLWDKVEARLYSLNDRAKSLGLGDKGTTTYFSANCTTEDADLVNRFMQSKGLESYNARCFKTVQPATDAGKKGSVKYEIRLASVMTEDDPKITLPEETFEESKFRVTRGDYSKLLIPVVDNLRKAKEYASNETEKQMLDKYIGHFSSGSLNEHKDGSRFWIKDKGPAIETYIGFIETYRDPAGQRGEFEGFVAMVNSEMSQKFTTLVNRAEELLKRLPWGQDFEKDEFLRPDFTSLDVLTFAGSGIPAGINIPNYDEIRQSEGFKNVSLGNVIPANMKQDVIPFLSDEDQVLLNKFRIQSFEVQVGLHELLGHGSGKLFRKLPSDKFNFDIERVKNPLNGEPITKYFNEGETYDSKFGAMGSTYEECRAEAVGLYLSLEKDIIKIFGYEGQDADDIIYVNWLSLLWNGCAKALEMYQPSTKKWLQAHSQARYVLLRVCLEAGEGLINVVESEPGKNLRIVLDRSKIATVGKTAIGQFLTKLQVYKSTGDVEAAKAMYDKYSEVPESGFKPWALWRKIVLDHKQPRKIFVQSNTFVNSDASKPLSGVTLKNYEPTFDGLIESWVDRFPSTEVTTTLLELWAKDQKYFSE</sequence>
<feature type="binding site" evidence="16">
    <location>
        <position position="530"/>
    </location>
    <ligand>
        <name>Zn(2+)</name>
        <dbReference type="ChEBI" id="CHEBI:29105"/>
        <note>catalytic</note>
    </ligand>
</feature>
<comment type="cofactor">
    <cofactor evidence="16">
        <name>Zn(2+)</name>
        <dbReference type="ChEBI" id="CHEBI:29105"/>
    </cofactor>
    <text evidence="16">Binds 1 zinc ion per subunit.</text>
</comment>